<proteinExistence type="inferred from homology"/>
<evidence type="ECO:0000256" key="9">
    <source>
        <dbReference type="ARBA" id="ARBA00025679"/>
    </source>
</evidence>
<evidence type="ECO:0000256" key="4">
    <source>
        <dbReference type="ARBA" id="ARBA00006463"/>
    </source>
</evidence>
<evidence type="ECO:0000256" key="6">
    <source>
        <dbReference type="ARBA" id="ARBA00022729"/>
    </source>
</evidence>
<dbReference type="OrthoDB" id="441042at2759"/>
<dbReference type="PANTHER" id="PTHR33407:SF9">
    <property type="entry name" value="PECTATE LYASE F-RELATED"/>
    <property type="match status" value="1"/>
</dbReference>
<keyword evidence="12" id="KW-1185">Reference proteome</keyword>
<evidence type="ECO:0000256" key="8">
    <source>
        <dbReference type="ARBA" id="ARBA00023239"/>
    </source>
</evidence>
<keyword evidence="8 10" id="KW-0456">Lyase</keyword>
<sequence>MFNIRFISFLLLGAGALSSVSATVVRRRAATSIFPIPPATSSVSAPIRVKAGSTFTPAKPYTRFDRGAGPCNGQTEGGQGDAVFLLEEGATLERVVIGKDQSEGIHCLGSCTLNYVFFETSGTSRVNYGGAKWCSTMAFYVENFGKLYRSIRLSSFHNINDVTAVGGTNLVGINSNLGDTATIRRTKASNVKVICQKFNGNSNGAEPTKAMTAQTGNPACLLTLIFLHSNSGPLHPNPMANFLKSKNSTISSYTG</sequence>
<comment type="function">
    <text evidence="9 10">Pectinolytic enzyme consist of four classes of enzymes: pectin lyase, polygalacturonase, pectin methylesterase and rhamnogalacturonase. Among pectinolytic enzymes, pectin lyase is the most important in depolymerization of pectin, since it cleaves internal glycosidic bonds of highly methylated pectins. Favors pectate, the anion, over pectin, the methyl ester.</text>
</comment>
<organism evidence="11 12">
    <name type="scientific">Crucibulum laeve</name>
    <dbReference type="NCBI Taxonomy" id="68775"/>
    <lineage>
        <taxon>Eukaryota</taxon>
        <taxon>Fungi</taxon>
        <taxon>Dikarya</taxon>
        <taxon>Basidiomycota</taxon>
        <taxon>Agaricomycotina</taxon>
        <taxon>Agaricomycetes</taxon>
        <taxon>Agaricomycetidae</taxon>
        <taxon>Agaricales</taxon>
        <taxon>Agaricineae</taxon>
        <taxon>Nidulariaceae</taxon>
        <taxon>Crucibulum</taxon>
    </lineage>
</organism>
<dbReference type="GO" id="GO:0030570">
    <property type="term" value="F:pectate lyase activity"/>
    <property type="evidence" value="ECO:0007669"/>
    <property type="project" value="UniProtKB-UniRule"/>
</dbReference>
<keyword evidence="7 10" id="KW-0106">Calcium</keyword>
<dbReference type="InterPro" id="IPR012334">
    <property type="entry name" value="Pectin_lyas_fold"/>
</dbReference>
<dbReference type="STRING" id="68775.A0A5C3M580"/>
<feature type="chain" id="PRO_5025073792" description="Pectate lyase" evidence="10">
    <location>
        <begin position="23"/>
        <end position="255"/>
    </location>
</feature>
<dbReference type="Pfam" id="PF03211">
    <property type="entry name" value="Pectate_lyase"/>
    <property type="match status" value="1"/>
</dbReference>
<dbReference type="GO" id="GO:0045490">
    <property type="term" value="P:pectin catabolic process"/>
    <property type="evidence" value="ECO:0007669"/>
    <property type="project" value="TreeGrafter"/>
</dbReference>
<comment type="similarity">
    <text evidence="4 10">Belongs to the polysaccharide lyase 3 family.</text>
</comment>
<feature type="signal peptide" evidence="10">
    <location>
        <begin position="1"/>
        <end position="22"/>
    </location>
</feature>
<gene>
    <name evidence="11" type="ORF">BDQ12DRAFT_771846</name>
</gene>
<reference evidence="11 12" key="1">
    <citation type="journal article" date="2019" name="Nat. Ecol. Evol.">
        <title>Megaphylogeny resolves global patterns of mushroom evolution.</title>
        <authorList>
            <person name="Varga T."/>
            <person name="Krizsan K."/>
            <person name="Foldi C."/>
            <person name="Dima B."/>
            <person name="Sanchez-Garcia M."/>
            <person name="Sanchez-Ramirez S."/>
            <person name="Szollosi G.J."/>
            <person name="Szarkandi J.G."/>
            <person name="Papp V."/>
            <person name="Albert L."/>
            <person name="Andreopoulos W."/>
            <person name="Angelini C."/>
            <person name="Antonin V."/>
            <person name="Barry K.W."/>
            <person name="Bougher N.L."/>
            <person name="Buchanan P."/>
            <person name="Buyck B."/>
            <person name="Bense V."/>
            <person name="Catcheside P."/>
            <person name="Chovatia M."/>
            <person name="Cooper J."/>
            <person name="Damon W."/>
            <person name="Desjardin D."/>
            <person name="Finy P."/>
            <person name="Geml J."/>
            <person name="Haridas S."/>
            <person name="Hughes K."/>
            <person name="Justo A."/>
            <person name="Karasinski D."/>
            <person name="Kautmanova I."/>
            <person name="Kiss B."/>
            <person name="Kocsube S."/>
            <person name="Kotiranta H."/>
            <person name="LaButti K.M."/>
            <person name="Lechner B.E."/>
            <person name="Liimatainen K."/>
            <person name="Lipzen A."/>
            <person name="Lukacs Z."/>
            <person name="Mihaltcheva S."/>
            <person name="Morgado L.N."/>
            <person name="Niskanen T."/>
            <person name="Noordeloos M.E."/>
            <person name="Ohm R.A."/>
            <person name="Ortiz-Santana B."/>
            <person name="Ovrebo C."/>
            <person name="Racz N."/>
            <person name="Riley R."/>
            <person name="Savchenko A."/>
            <person name="Shiryaev A."/>
            <person name="Soop K."/>
            <person name="Spirin V."/>
            <person name="Szebenyi C."/>
            <person name="Tomsovsky M."/>
            <person name="Tulloss R.E."/>
            <person name="Uehling J."/>
            <person name="Grigoriev I.V."/>
            <person name="Vagvolgyi C."/>
            <person name="Papp T."/>
            <person name="Martin F.M."/>
            <person name="Miettinen O."/>
            <person name="Hibbett D.S."/>
            <person name="Nagy L.G."/>
        </authorList>
    </citation>
    <scope>NUCLEOTIDE SEQUENCE [LARGE SCALE GENOMIC DNA]</scope>
    <source>
        <strain evidence="11 12">CBS 166.37</strain>
    </source>
</reference>
<comment type="catalytic activity">
    <reaction evidence="1 10">
        <text>Eliminative cleavage of (1-&gt;4)-alpha-D-galacturonan to give oligosaccharides with 4-deoxy-alpha-D-galact-4-enuronosyl groups at their non-reducing ends.</text>
        <dbReference type="EC" id="4.2.2.2"/>
    </reaction>
</comment>
<dbReference type="InterPro" id="IPR004898">
    <property type="entry name" value="Pectate_lyase_PlyH/PlyE-like"/>
</dbReference>
<evidence type="ECO:0000313" key="12">
    <source>
        <dbReference type="Proteomes" id="UP000308652"/>
    </source>
</evidence>
<dbReference type="InterPro" id="IPR011050">
    <property type="entry name" value="Pectin_lyase_fold/virulence"/>
</dbReference>
<name>A0A5C3M580_9AGAR</name>
<evidence type="ECO:0000256" key="5">
    <source>
        <dbReference type="ARBA" id="ARBA00022525"/>
    </source>
</evidence>
<evidence type="ECO:0000256" key="2">
    <source>
        <dbReference type="ARBA" id="ARBA00001913"/>
    </source>
</evidence>
<dbReference type="SUPFAM" id="SSF51126">
    <property type="entry name" value="Pectin lyase-like"/>
    <property type="match status" value="1"/>
</dbReference>
<dbReference type="Proteomes" id="UP000308652">
    <property type="component" value="Unassembled WGS sequence"/>
</dbReference>
<evidence type="ECO:0000256" key="10">
    <source>
        <dbReference type="RuleBase" id="RU367009"/>
    </source>
</evidence>
<dbReference type="GO" id="GO:0005576">
    <property type="term" value="C:extracellular region"/>
    <property type="evidence" value="ECO:0007669"/>
    <property type="project" value="UniProtKB-SubCell"/>
</dbReference>
<evidence type="ECO:0000256" key="7">
    <source>
        <dbReference type="ARBA" id="ARBA00022837"/>
    </source>
</evidence>
<dbReference type="PANTHER" id="PTHR33407">
    <property type="entry name" value="PECTATE LYASE F-RELATED"/>
    <property type="match status" value="1"/>
</dbReference>
<accession>A0A5C3M580</accession>
<evidence type="ECO:0000313" key="11">
    <source>
        <dbReference type="EMBL" id="TFK40047.1"/>
    </source>
</evidence>
<dbReference type="EC" id="4.2.2.2" evidence="10"/>
<dbReference type="AlphaFoldDB" id="A0A5C3M580"/>
<dbReference type="Gene3D" id="2.160.20.10">
    <property type="entry name" value="Single-stranded right-handed beta-helix, Pectin lyase-like"/>
    <property type="match status" value="2"/>
</dbReference>
<protein>
    <recommendedName>
        <fullName evidence="10">Pectate lyase</fullName>
        <ecNumber evidence="10">4.2.2.2</ecNumber>
    </recommendedName>
</protein>
<comment type="cofactor">
    <cofactor evidence="2 10">
        <name>Ca(2+)</name>
        <dbReference type="ChEBI" id="CHEBI:29108"/>
    </cofactor>
</comment>
<evidence type="ECO:0000256" key="3">
    <source>
        <dbReference type="ARBA" id="ARBA00004613"/>
    </source>
</evidence>
<keyword evidence="5 10" id="KW-0964">Secreted</keyword>
<evidence type="ECO:0000256" key="1">
    <source>
        <dbReference type="ARBA" id="ARBA00000695"/>
    </source>
</evidence>
<comment type="subcellular location">
    <subcellularLocation>
        <location evidence="3 10">Secreted</location>
    </subcellularLocation>
</comment>
<keyword evidence="6 10" id="KW-0732">Signal</keyword>
<dbReference type="EMBL" id="ML213597">
    <property type="protein sequence ID" value="TFK40047.1"/>
    <property type="molecule type" value="Genomic_DNA"/>
</dbReference>